<dbReference type="Proteomes" id="UP000789405">
    <property type="component" value="Unassembled WGS sequence"/>
</dbReference>
<proteinExistence type="predicted"/>
<reference evidence="1" key="1">
    <citation type="submission" date="2021-06" db="EMBL/GenBank/DDBJ databases">
        <authorList>
            <person name="Kallberg Y."/>
            <person name="Tangrot J."/>
            <person name="Rosling A."/>
        </authorList>
    </citation>
    <scope>NUCLEOTIDE SEQUENCE</scope>
    <source>
        <strain evidence="1">MA453B</strain>
    </source>
</reference>
<evidence type="ECO:0000313" key="2">
    <source>
        <dbReference type="Proteomes" id="UP000789405"/>
    </source>
</evidence>
<protein>
    <submittedName>
        <fullName evidence="1">22789_t:CDS:1</fullName>
    </submittedName>
</protein>
<dbReference type="OrthoDB" id="2394878at2759"/>
<comment type="caution">
    <text evidence="1">The sequence shown here is derived from an EMBL/GenBank/DDBJ whole genome shotgun (WGS) entry which is preliminary data.</text>
</comment>
<accession>A0A9N9KEH1</accession>
<gene>
    <name evidence="1" type="ORF">DERYTH_LOCUS27796</name>
</gene>
<sequence>LACKDSQKQLNYFSSAEIIIKGVGILQEYQRILDFPEIRLKKLKEVRWLGWYDAVENFVKTLPAVLLQLQTYD</sequence>
<organism evidence="1 2">
    <name type="scientific">Dentiscutata erythropus</name>
    <dbReference type="NCBI Taxonomy" id="1348616"/>
    <lineage>
        <taxon>Eukaryota</taxon>
        <taxon>Fungi</taxon>
        <taxon>Fungi incertae sedis</taxon>
        <taxon>Mucoromycota</taxon>
        <taxon>Glomeromycotina</taxon>
        <taxon>Glomeromycetes</taxon>
        <taxon>Diversisporales</taxon>
        <taxon>Gigasporaceae</taxon>
        <taxon>Dentiscutata</taxon>
    </lineage>
</organism>
<feature type="non-terminal residue" evidence="1">
    <location>
        <position position="73"/>
    </location>
</feature>
<dbReference type="EMBL" id="CAJVPY010065597">
    <property type="protein sequence ID" value="CAG8824904.1"/>
    <property type="molecule type" value="Genomic_DNA"/>
</dbReference>
<feature type="non-terminal residue" evidence="1">
    <location>
        <position position="1"/>
    </location>
</feature>
<keyword evidence="2" id="KW-1185">Reference proteome</keyword>
<dbReference type="AlphaFoldDB" id="A0A9N9KEH1"/>
<name>A0A9N9KEH1_9GLOM</name>
<evidence type="ECO:0000313" key="1">
    <source>
        <dbReference type="EMBL" id="CAG8824904.1"/>
    </source>
</evidence>